<reference evidence="5" key="1">
    <citation type="submission" date="2021-12" db="EMBL/GenBank/DDBJ databases">
        <title>Alicyclobacillaceae gen. nov., sp. nov., isolated from chalcocite enrichment system.</title>
        <authorList>
            <person name="Jiang Z."/>
        </authorList>
    </citation>
    <scope>NUCLEOTIDE SEQUENCE</scope>
    <source>
        <strain evidence="5">MYW30-H2</strain>
    </source>
</reference>
<evidence type="ECO:0000313" key="5">
    <source>
        <dbReference type="EMBL" id="UOF88758.1"/>
    </source>
</evidence>
<keyword evidence="6" id="KW-1185">Reference proteome</keyword>
<dbReference type="InterPro" id="IPR000917">
    <property type="entry name" value="Sulfatase_N"/>
</dbReference>
<evidence type="ECO:0000259" key="4">
    <source>
        <dbReference type="Pfam" id="PF16347"/>
    </source>
</evidence>
<accession>A0ABY4CHX8</accession>
<sequence>MIKQPNVIFIMTDQQRYDTLSVNGNKIIKTPNINELAKQSAIFDQMFVTSPICVPSRASFMTGRYPNTHRCRDLNYPLADDEVNLASIFKKRGYHLSLIGKNHVFSKNQLNMFDYLYLQSHQKSKNVTREELAYDSGIDPCLLDQYPTVTIADHAISYLEKRIDSPFFMWVSFPDPHSPYQVPEPYASLYDPERIPEPKIKPGELMTKPEGLRELQKIQKMDHVSMKSIKKMISIYYGMITLIDESIGRILSKIKELELEKDTIIIFTSDHGDYMGDHGLARKSWNFYDCLLRVPFMISWPGVIPIRRHTDCLVENVDLAPTLLELCNIDKQTGVQGTSLAPVLKGEQQFLKESIYATIGTPAKTKDSVKADTSGGGQPFWNVSALQGMMLRTKEWKLCIYANCEGELYNLSDDPEELNNLYGKTDTRIIESQLKTQLLLTRLRVDDPLPPSSSGF</sequence>
<name>A0ABY4CHX8_9BACL</name>
<proteinExistence type="predicted"/>
<protein>
    <submittedName>
        <fullName evidence="5">Sulfatase-like hydrolase/transferase</fullName>
    </submittedName>
</protein>
<dbReference type="Proteomes" id="UP000830167">
    <property type="component" value="Chromosome"/>
</dbReference>
<evidence type="ECO:0000256" key="2">
    <source>
        <dbReference type="ARBA" id="ARBA00022801"/>
    </source>
</evidence>
<keyword evidence="1" id="KW-0479">Metal-binding</keyword>
<dbReference type="PANTHER" id="PTHR45953:SF1">
    <property type="entry name" value="IDURONATE 2-SULFATASE"/>
    <property type="match status" value="1"/>
</dbReference>
<dbReference type="SUPFAM" id="SSF53649">
    <property type="entry name" value="Alkaline phosphatase-like"/>
    <property type="match status" value="1"/>
</dbReference>
<evidence type="ECO:0000256" key="1">
    <source>
        <dbReference type="ARBA" id="ARBA00022723"/>
    </source>
</evidence>
<evidence type="ECO:0000313" key="6">
    <source>
        <dbReference type="Proteomes" id="UP000830167"/>
    </source>
</evidence>
<dbReference type="InterPro" id="IPR017850">
    <property type="entry name" value="Alkaline_phosphatase_core_sf"/>
</dbReference>
<dbReference type="PANTHER" id="PTHR45953">
    <property type="entry name" value="IDURONATE 2-SULFATASE"/>
    <property type="match status" value="1"/>
</dbReference>
<dbReference type="Pfam" id="PF16347">
    <property type="entry name" value="SGSH_C"/>
    <property type="match status" value="1"/>
</dbReference>
<keyword evidence="2" id="KW-0378">Hydrolase</keyword>
<evidence type="ECO:0000259" key="3">
    <source>
        <dbReference type="Pfam" id="PF00884"/>
    </source>
</evidence>
<organism evidence="5 6">
    <name type="scientific">Fodinisporobacter ferrooxydans</name>
    <dbReference type="NCBI Taxonomy" id="2901836"/>
    <lineage>
        <taxon>Bacteria</taxon>
        <taxon>Bacillati</taxon>
        <taxon>Bacillota</taxon>
        <taxon>Bacilli</taxon>
        <taxon>Bacillales</taxon>
        <taxon>Alicyclobacillaceae</taxon>
        <taxon>Fodinisporobacter</taxon>
    </lineage>
</organism>
<dbReference type="Gene3D" id="3.40.720.10">
    <property type="entry name" value="Alkaline Phosphatase, subunit A"/>
    <property type="match status" value="1"/>
</dbReference>
<dbReference type="InterPro" id="IPR032506">
    <property type="entry name" value="SGSH_C"/>
</dbReference>
<feature type="domain" description="N-sulphoglucosamine sulphohydrolase C-terminal" evidence="4">
    <location>
        <begin position="390"/>
        <end position="439"/>
    </location>
</feature>
<gene>
    <name evidence="5" type="ORF">LSG31_12450</name>
</gene>
<dbReference type="Pfam" id="PF00884">
    <property type="entry name" value="Sulfatase"/>
    <property type="match status" value="1"/>
</dbReference>
<dbReference type="EMBL" id="CP089291">
    <property type="protein sequence ID" value="UOF88758.1"/>
    <property type="molecule type" value="Genomic_DNA"/>
</dbReference>
<feature type="domain" description="Sulfatase N-terminal" evidence="3">
    <location>
        <begin position="5"/>
        <end position="328"/>
    </location>
</feature>
<dbReference type="RefSeq" id="WP_347435437.1">
    <property type="nucleotide sequence ID" value="NZ_CP089291.1"/>
</dbReference>